<feature type="region of interest" description="Disordered" evidence="1">
    <location>
        <begin position="1"/>
        <end position="68"/>
    </location>
</feature>
<evidence type="ECO:0000313" key="2">
    <source>
        <dbReference type="EMBL" id="WRT65201.1"/>
    </source>
</evidence>
<accession>A0ABZ1CTW6</accession>
<protein>
    <submittedName>
        <fullName evidence="2">Uncharacterized protein</fullName>
    </submittedName>
</protein>
<dbReference type="GeneID" id="87954275"/>
<gene>
    <name evidence="2" type="ORF">IL334_002144</name>
</gene>
<proteinExistence type="predicted"/>
<reference evidence="2 3" key="1">
    <citation type="submission" date="2024-01" db="EMBL/GenBank/DDBJ databases">
        <title>Comparative genomics of Cryptococcus and Kwoniella reveals pathogenesis evolution and contrasting modes of karyotype evolution via chromosome fusion or intercentromeric recombination.</title>
        <authorList>
            <person name="Coelho M.A."/>
            <person name="David-Palma M."/>
            <person name="Shea T."/>
            <person name="Bowers K."/>
            <person name="McGinley-Smith S."/>
            <person name="Mohammad A.W."/>
            <person name="Gnirke A."/>
            <person name="Yurkov A.M."/>
            <person name="Nowrousian M."/>
            <person name="Sun S."/>
            <person name="Cuomo C.A."/>
            <person name="Heitman J."/>
        </authorList>
    </citation>
    <scope>NUCLEOTIDE SEQUENCE [LARGE SCALE GENOMIC DNA]</scope>
    <source>
        <strain evidence="2">CBS 11374</strain>
    </source>
</reference>
<dbReference type="RefSeq" id="XP_062789941.1">
    <property type="nucleotide sequence ID" value="XM_062933890.1"/>
</dbReference>
<organism evidence="2 3">
    <name type="scientific">Kwoniella shivajii</name>
    <dbReference type="NCBI Taxonomy" id="564305"/>
    <lineage>
        <taxon>Eukaryota</taxon>
        <taxon>Fungi</taxon>
        <taxon>Dikarya</taxon>
        <taxon>Basidiomycota</taxon>
        <taxon>Agaricomycotina</taxon>
        <taxon>Tremellomycetes</taxon>
        <taxon>Tremellales</taxon>
        <taxon>Cryptococcaceae</taxon>
        <taxon>Kwoniella</taxon>
    </lineage>
</organism>
<dbReference type="EMBL" id="CP141882">
    <property type="protein sequence ID" value="WRT65201.1"/>
    <property type="molecule type" value="Genomic_DNA"/>
</dbReference>
<sequence length="354" mass="39310">MSSFNAPTFATSNGNGGLAGDHLPSDTIKSHPITPETSVHITKDDTIPSPVGAHADTSGPSSNGFDQNVNTASGDMIFANMPRSKAPKDRTTVFYDIPKTGYYWSTTDYRRDEEANSAAYDFNTKVRDKARDYWEAAETLEKSGDIDDNTRRNLTKKAVQDIFTEGAPFNLVHVYENTYEQLSEIFDAKSTVNATKPARSVLVIAVNTRLSGDQSSTSPDTIRQYRTFTPVASSKGYKTHSISPSTVEGRRQRCEVMADDFNRKVNSKRHRKSKGWTDIAARLTDRYTTYEKYSIVGVDQTLVNRPSDKPFNPLKSIGAIPDTKIVKRSNRSDKGQDPGLSRLAEDAEECEVHD</sequence>
<feature type="region of interest" description="Disordered" evidence="1">
    <location>
        <begin position="325"/>
        <end position="354"/>
    </location>
</feature>
<evidence type="ECO:0000313" key="3">
    <source>
        <dbReference type="Proteomes" id="UP001329825"/>
    </source>
</evidence>
<feature type="compositionally biased region" description="Polar residues" evidence="1">
    <location>
        <begin position="1"/>
        <end position="13"/>
    </location>
</feature>
<evidence type="ECO:0000256" key="1">
    <source>
        <dbReference type="SAM" id="MobiDB-lite"/>
    </source>
</evidence>
<feature type="compositionally biased region" description="Polar residues" evidence="1">
    <location>
        <begin position="58"/>
        <end position="68"/>
    </location>
</feature>
<keyword evidence="3" id="KW-1185">Reference proteome</keyword>
<dbReference type="Proteomes" id="UP001329825">
    <property type="component" value="Chromosome 2"/>
</dbReference>
<name>A0ABZ1CTW6_9TREE</name>